<dbReference type="EMBL" id="MGDD01000011">
    <property type="protein sequence ID" value="OGL49825.1"/>
    <property type="molecule type" value="Genomic_DNA"/>
</dbReference>
<dbReference type="AlphaFoldDB" id="A0A1F7S7N9"/>
<proteinExistence type="predicted"/>
<name>A0A1F7S7N9_9BACT</name>
<dbReference type="Pfam" id="PF09907">
    <property type="entry name" value="HigB_toxin"/>
    <property type="match status" value="1"/>
</dbReference>
<dbReference type="GO" id="GO:0003723">
    <property type="term" value="F:RNA binding"/>
    <property type="evidence" value="ECO:0007669"/>
    <property type="project" value="InterPro"/>
</dbReference>
<dbReference type="GO" id="GO:0004519">
    <property type="term" value="F:endonuclease activity"/>
    <property type="evidence" value="ECO:0007669"/>
    <property type="project" value="InterPro"/>
</dbReference>
<reference evidence="1 2" key="1">
    <citation type="journal article" date="2016" name="Nat. Commun.">
        <title>Thousands of microbial genomes shed light on interconnected biogeochemical processes in an aquifer system.</title>
        <authorList>
            <person name="Anantharaman K."/>
            <person name="Brown C.T."/>
            <person name="Hug L.A."/>
            <person name="Sharon I."/>
            <person name="Castelle C.J."/>
            <person name="Probst A.J."/>
            <person name="Thomas B.C."/>
            <person name="Singh A."/>
            <person name="Wilkins M.J."/>
            <person name="Karaoz U."/>
            <person name="Brodie E.L."/>
            <person name="Williams K.H."/>
            <person name="Hubbard S.S."/>
            <person name="Banfield J.F."/>
        </authorList>
    </citation>
    <scope>NUCLEOTIDE SEQUENCE [LARGE SCALE GENOMIC DNA]</scope>
</reference>
<evidence type="ECO:0008006" key="3">
    <source>
        <dbReference type="Google" id="ProtNLM"/>
    </source>
</evidence>
<dbReference type="GO" id="GO:0110001">
    <property type="term" value="C:toxin-antitoxin complex"/>
    <property type="evidence" value="ECO:0007669"/>
    <property type="project" value="InterPro"/>
</dbReference>
<organism evidence="1 2">
    <name type="scientific">Candidatus Schekmanbacteria bacterium RBG_13_48_7</name>
    <dbReference type="NCBI Taxonomy" id="1817878"/>
    <lineage>
        <taxon>Bacteria</taxon>
        <taxon>Candidatus Schekmaniibacteriota</taxon>
    </lineage>
</organism>
<evidence type="ECO:0000313" key="1">
    <source>
        <dbReference type="EMBL" id="OGL49825.1"/>
    </source>
</evidence>
<sequence length="95" mass="11264">MHIITRKRLNEFSEKHPDTKSSLEHWYKSMKNTNFESFAEIKRMFSTVDQVGGLTVFNIAGNKARLVTAIHYNRHKVYIRAVLTHHEYDKSKWAQ</sequence>
<accession>A0A1F7S7N9</accession>
<comment type="caution">
    <text evidence="1">The sequence shown here is derived from an EMBL/GenBank/DDBJ whole genome shotgun (WGS) entry which is preliminary data.</text>
</comment>
<evidence type="ECO:0000313" key="2">
    <source>
        <dbReference type="Proteomes" id="UP000179266"/>
    </source>
</evidence>
<gene>
    <name evidence="1" type="ORF">A2161_19220</name>
</gene>
<dbReference type="InterPro" id="IPR018669">
    <property type="entry name" value="Toxin_HigB"/>
</dbReference>
<protein>
    <recommendedName>
        <fullName evidence="3">Addiction module toxin RelE</fullName>
    </recommendedName>
</protein>
<dbReference type="Proteomes" id="UP000179266">
    <property type="component" value="Unassembled WGS sequence"/>
</dbReference>